<keyword evidence="6" id="KW-0735">Signal-anchor</keyword>
<comment type="subcellular location">
    <subcellularLocation>
        <location evidence="1 10">Golgi apparatus membrane</location>
        <topology evidence="1 10">Single-pass type II membrane protein</topology>
    </subcellularLocation>
</comment>
<keyword evidence="12" id="KW-1185">Reference proteome</keyword>
<comment type="similarity">
    <text evidence="2 10">Belongs to the glycosyltransferase 31 family.</text>
</comment>
<accession>A0A9N9SK14</accession>
<dbReference type="InterPro" id="IPR002659">
    <property type="entry name" value="Glyco_trans_31"/>
</dbReference>
<proteinExistence type="inferred from homology"/>
<keyword evidence="5" id="KW-0812">Transmembrane</keyword>
<keyword evidence="8 10" id="KW-0333">Golgi apparatus</keyword>
<dbReference type="AlphaFoldDB" id="A0A9N9SK14"/>
<keyword evidence="4" id="KW-0808">Transferase</keyword>
<dbReference type="Gene3D" id="3.90.550.50">
    <property type="match status" value="1"/>
</dbReference>
<evidence type="ECO:0000256" key="6">
    <source>
        <dbReference type="ARBA" id="ARBA00022968"/>
    </source>
</evidence>
<evidence type="ECO:0000256" key="5">
    <source>
        <dbReference type="ARBA" id="ARBA00022692"/>
    </source>
</evidence>
<evidence type="ECO:0000256" key="10">
    <source>
        <dbReference type="RuleBase" id="RU363063"/>
    </source>
</evidence>
<dbReference type="PANTHER" id="PTHR11214:SF235">
    <property type="entry name" value="HEXOSYLTRANSFERASE"/>
    <property type="match status" value="1"/>
</dbReference>
<reference evidence="11" key="1">
    <citation type="submission" date="2022-01" db="EMBL/GenBank/DDBJ databases">
        <authorList>
            <person name="King R."/>
        </authorList>
    </citation>
    <scope>NUCLEOTIDE SEQUENCE</scope>
</reference>
<name>A0A9N9SK14_PHACE</name>
<keyword evidence="3 10" id="KW-0328">Glycosyltransferase</keyword>
<dbReference type="FunFam" id="3.90.550.50:FF:000028">
    <property type="entry name" value="Hexosyltransferase"/>
    <property type="match status" value="1"/>
</dbReference>
<evidence type="ECO:0000256" key="4">
    <source>
        <dbReference type="ARBA" id="ARBA00022679"/>
    </source>
</evidence>
<evidence type="ECO:0000313" key="11">
    <source>
        <dbReference type="EMBL" id="CAG9822550.1"/>
    </source>
</evidence>
<evidence type="ECO:0000256" key="2">
    <source>
        <dbReference type="ARBA" id="ARBA00008661"/>
    </source>
</evidence>
<dbReference type="Proteomes" id="UP001153737">
    <property type="component" value="Chromosome 6"/>
</dbReference>
<dbReference type="PANTHER" id="PTHR11214">
    <property type="entry name" value="BETA-1,3-N-ACETYLGLUCOSAMINYLTRANSFERASE"/>
    <property type="match status" value="1"/>
</dbReference>
<reference evidence="11" key="2">
    <citation type="submission" date="2022-10" db="EMBL/GenBank/DDBJ databases">
        <authorList>
            <consortium name="ENA_rothamsted_submissions"/>
            <consortium name="culmorum"/>
            <person name="King R."/>
        </authorList>
    </citation>
    <scope>NUCLEOTIDE SEQUENCE</scope>
</reference>
<dbReference type="EMBL" id="OU896712">
    <property type="protein sequence ID" value="CAG9822550.1"/>
    <property type="molecule type" value="Genomic_DNA"/>
</dbReference>
<dbReference type="Pfam" id="PF01762">
    <property type="entry name" value="Galactosyl_T"/>
    <property type="match status" value="1"/>
</dbReference>
<keyword evidence="9" id="KW-0472">Membrane</keyword>
<sequence length="341" mass="39548">MIDHNENGDSESHKYNIPKTQDLETLFNIPDFYFLLNNEDTCKNDTIIQALIIVTSYFGNVETRSAMRRAFSQEDLKQLNLRRIFLLGKAPTDKYTTQKAIENESLRFKDIIQGNFIEAYRNLTFKHVMGLKWAARNCFNAKFVIKMDDDIVVNIEKISSILNSLRVSNHNKLIAGYVLRNMVPIREPANKWFVTEEEYSLSAYPLFVSGWFYVTTPQTCKNLVNLSNTTRYFWIDDTYVTGILAKKLRIKHYDIKKYFTVHSEFLDCCLDDIRSRNLNCEILVGPNGGNPNMFYEFNNAIQICNMNLCRNRTSPIDETCVAKKVDNLGRGQGSINSYKLH</sequence>
<dbReference type="EC" id="2.4.1.-" evidence="10"/>
<evidence type="ECO:0000313" key="12">
    <source>
        <dbReference type="Proteomes" id="UP001153737"/>
    </source>
</evidence>
<evidence type="ECO:0000256" key="8">
    <source>
        <dbReference type="ARBA" id="ARBA00023034"/>
    </source>
</evidence>
<dbReference type="GO" id="GO:0000139">
    <property type="term" value="C:Golgi membrane"/>
    <property type="evidence" value="ECO:0007669"/>
    <property type="project" value="UniProtKB-SubCell"/>
</dbReference>
<gene>
    <name evidence="11" type="ORF">PHAECO_LOCUS10517</name>
</gene>
<evidence type="ECO:0000256" key="9">
    <source>
        <dbReference type="ARBA" id="ARBA00023136"/>
    </source>
</evidence>
<organism evidence="11 12">
    <name type="scientific">Phaedon cochleariae</name>
    <name type="common">Mustard beetle</name>
    <dbReference type="NCBI Taxonomy" id="80249"/>
    <lineage>
        <taxon>Eukaryota</taxon>
        <taxon>Metazoa</taxon>
        <taxon>Ecdysozoa</taxon>
        <taxon>Arthropoda</taxon>
        <taxon>Hexapoda</taxon>
        <taxon>Insecta</taxon>
        <taxon>Pterygota</taxon>
        <taxon>Neoptera</taxon>
        <taxon>Endopterygota</taxon>
        <taxon>Coleoptera</taxon>
        <taxon>Polyphaga</taxon>
        <taxon>Cucujiformia</taxon>
        <taxon>Chrysomeloidea</taxon>
        <taxon>Chrysomelidae</taxon>
        <taxon>Chrysomelinae</taxon>
        <taxon>Chrysomelini</taxon>
        <taxon>Phaedon</taxon>
    </lineage>
</organism>
<dbReference type="GO" id="GO:0016758">
    <property type="term" value="F:hexosyltransferase activity"/>
    <property type="evidence" value="ECO:0007669"/>
    <property type="project" value="InterPro"/>
</dbReference>
<keyword evidence="7" id="KW-1133">Transmembrane helix</keyword>
<evidence type="ECO:0000256" key="7">
    <source>
        <dbReference type="ARBA" id="ARBA00022989"/>
    </source>
</evidence>
<protein>
    <recommendedName>
        <fullName evidence="10">Hexosyltransferase</fullName>
        <ecNumber evidence="10">2.4.1.-</ecNumber>
    </recommendedName>
</protein>
<dbReference type="GO" id="GO:0006493">
    <property type="term" value="P:protein O-linked glycosylation"/>
    <property type="evidence" value="ECO:0007669"/>
    <property type="project" value="TreeGrafter"/>
</dbReference>
<evidence type="ECO:0000256" key="3">
    <source>
        <dbReference type="ARBA" id="ARBA00022676"/>
    </source>
</evidence>
<evidence type="ECO:0000256" key="1">
    <source>
        <dbReference type="ARBA" id="ARBA00004323"/>
    </source>
</evidence>
<dbReference type="OrthoDB" id="2139606at2759"/>